<dbReference type="Pfam" id="PF00004">
    <property type="entry name" value="AAA"/>
    <property type="match status" value="1"/>
</dbReference>
<dbReference type="InterPro" id="IPR003959">
    <property type="entry name" value="ATPase_AAA_core"/>
</dbReference>
<dbReference type="RefSeq" id="WP_386405184.1">
    <property type="nucleotide sequence ID" value="NZ_JBHTJH010000004.1"/>
</dbReference>
<dbReference type="InterPro" id="IPR050221">
    <property type="entry name" value="26S_Proteasome_ATPase"/>
</dbReference>
<protein>
    <submittedName>
        <fullName evidence="5">ATP-binding protein</fullName>
    </submittedName>
</protein>
<feature type="domain" description="AAA+ ATPase" evidence="4">
    <location>
        <begin position="234"/>
        <end position="366"/>
    </location>
</feature>
<dbReference type="EMBL" id="JBHTJH010000004">
    <property type="protein sequence ID" value="MFD0861692.1"/>
    <property type="molecule type" value="Genomic_DNA"/>
</dbReference>
<proteinExistence type="inferred from homology"/>
<name>A0ABW3CXX0_9FLAO</name>
<evidence type="ECO:0000259" key="4">
    <source>
        <dbReference type="SMART" id="SM00382"/>
    </source>
</evidence>
<comment type="similarity">
    <text evidence="1">Belongs to the AAA ATPase family.</text>
</comment>
<evidence type="ECO:0000313" key="6">
    <source>
        <dbReference type="Proteomes" id="UP001596978"/>
    </source>
</evidence>
<dbReference type="SUPFAM" id="SSF52540">
    <property type="entry name" value="P-loop containing nucleoside triphosphate hydrolases"/>
    <property type="match status" value="1"/>
</dbReference>
<organism evidence="5 6">
    <name type="scientific">Sungkyunkwania multivorans</name>
    <dbReference type="NCBI Taxonomy" id="1173618"/>
    <lineage>
        <taxon>Bacteria</taxon>
        <taxon>Pseudomonadati</taxon>
        <taxon>Bacteroidota</taxon>
        <taxon>Flavobacteriia</taxon>
        <taxon>Flavobacteriales</taxon>
        <taxon>Flavobacteriaceae</taxon>
        <taxon>Sungkyunkwania</taxon>
    </lineage>
</organism>
<keyword evidence="3 5" id="KW-0067">ATP-binding</keyword>
<evidence type="ECO:0000256" key="3">
    <source>
        <dbReference type="ARBA" id="ARBA00022840"/>
    </source>
</evidence>
<evidence type="ECO:0000256" key="2">
    <source>
        <dbReference type="ARBA" id="ARBA00022741"/>
    </source>
</evidence>
<gene>
    <name evidence="5" type="ORF">ACFQ1M_05705</name>
</gene>
<evidence type="ECO:0000256" key="1">
    <source>
        <dbReference type="ARBA" id="ARBA00006914"/>
    </source>
</evidence>
<dbReference type="InterPro" id="IPR027417">
    <property type="entry name" value="P-loop_NTPase"/>
</dbReference>
<accession>A0ABW3CXX0</accession>
<keyword evidence="6" id="KW-1185">Reference proteome</keyword>
<dbReference type="Gene3D" id="3.40.50.300">
    <property type="entry name" value="P-loop containing nucleotide triphosphate hydrolases"/>
    <property type="match status" value="1"/>
</dbReference>
<sequence>MEIATTLHHTGIDAAMQFLGEALRYRLSAELQQTTHNIPDDTAFSATKIGQWCKIQDLSQSETLVLILALAPMVAPNFLNDIISEFLPNGGEFPEFGGIKGKNHRGIIPTGETALYLLAGNDLDLRTQMMSIFDEEGKLNKQGIVGLNGSPQGEPPLSGVLSIDAEHALELVSGNKQIPKQSAEFPAERISTSLEWEDLILSTKTMDQVKEIQTWLKYNDQLMEMHGLKHRIKPGYRVMFHGPPGTGKTLTATLLGKYTNKDVYRIDLSMVVSKYIGETEKNLSKLFNKAMHKDWILFFDEADSIFGKRTNVRDAHDKYANQEVAYLLQRIEAHPGLVVLATNLKSNIDSAFTRRFQSIVAFESPSPKERMQLWEMNLPKKLPLHPEVDLLGLAKTYEITGSNIVNIIQHSCLQTLEKENTHIRLQDLIDAIKKEYIKEGKMI</sequence>
<reference evidence="6" key="1">
    <citation type="journal article" date="2019" name="Int. J. Syst. Evol. Microbiol.">
        <title>The Global Catalogue of Microorganisms (GCM) 10K type strain sequencing project: providing services to taxonomists for standard genome sequencing and annotation.</title>
        <authorList>
            <consortium name="The Broad Institute Genomics Platform"/>
            <consortium name="The Broad Institute Genome Sequencing Center for Infectious Disease"/>
            <person name="Wu L."/>
            <person name="Ma J."/>
        </authorList>
    </citation>
    <scope>NUCLEOTIDE SEQUENCE [LARGE SCALE GENOMIC DNA]</scope>
    <source>
        <strain evidence="6">CCUG 62952</strain>
    </source>
</reference>
<keyword evidence="2" id="KW-0547">Nucleotide-binding</keyword>
<dbReference type="SMART" id="SM00382">
    <property type="entry name" value="AAA"/>
    <property type="match status" value="1"/>
</dbReference>
<dbReference type="CDD" id="cd19481">
    <property type="entry name" value="RecA-like_protease"/>
    <property type="match status" value="1"/>
</dbReference>
<evidence type="ECO:0000313" key="5">
    <source>
        <dbReference type="EMBL" id="MFD0861692.1"/>
    </source>
</evidence>
<dbReference type="Proteomes" id="UP001596978">
    <property type="component" value="Unassembled WGS sequence"/>
</dbReference>
<dbReference type="PANTHER" id="PTHR23073">
    <property type="entry name" value="26S PROTEASOME REGULATORY SUBUNIT"/>
    <property type="match status" value="1"/>
</dbReference>
<comment type="caution">
    <text evidence="5">The sequence shown here is derived from an EMBL/GenBank/DDBJ whole genome shotgun (WGS) entry which is preliminary data.</text>
</comment>
<dbReference type="Gene3D" id="1.10.8.60">
    <property type="match status" value="1"/>
</dbReference>
<dbReference type="GO" id="GO:0005524">
    <property type="term" value="F:ATP binding"/>
    <property type="evidence" value="ECO:0007669"/>
    <property type="project" value="UniProtKB-KW"/>
</dbReference>
<dbReference type="InterPro" id="IPR003593">
    <property type="entry name" value="AAA+_ATPase"/>
</dbReference>